<keyword evidence="1" id="KW-0472">Membrane</keyword>
<protein>
    <submittedName>
        <fullName evidence="2">Cytochrome c oxidase subunit 4</fullName>
    </submittedName>
</protein>
<feature type="transmembrane region" description="Helical" evidence="1">
    <location>
        <begin position="35"/>
        <end position="54"/>
    </location>
</feature>
<proteinExistence type="predicted"/>
<keyword evidence="1" id="KW-0812">Transmembrane</keyword>
<reference evidence="2 3" key="1">
    <citation type="submission" date="2020-08" db="EMBL/GenBank/DDBJ databases">
        <title>Genomic Encyclopedia of Type Strains, Phase III (KMG-III): the genomes of soil and plant-associated and newly described type strains.</title>
        <authorList>
            <person name="Whitman W."/>
        </authorList>
    </citation>
    <scope>NUCLEOTIDE SEQUENCE [LARGE SCALE GENOMIC DNA]</scope>
    <source>
        <strain evidence="2 3">CECT 8799</strain>
    </source>
</reference>
<evidence type="ECO:0000313" key="2">
    <source>
        <dbReference type="EMBL" id="MBB3060491.1"/>
    </source>
</evidence>
<accession>A0A7W4Z8F1</accession>
<sequence>MNYRPAVITWLALLILLGISLLATAMASTALRYTVHFLCAIAMAALVMVVFMQLRAASGLLRLFALGGLLWIALLLMLTLADVLTR</sequence>
<dbReference type="InterPro" id="IPR011743">
    <property type="entry name" value="Caa3_sub_IV"/>
</dbReference>
<dbReference type="AlphaFoldDB" id="A0A7W4Z8F1"/>
<comment type="caution">
    <text evidence="2">The sequence shown here is derived from an EMBL/GenBank/DDBJ whole genome shotgun (WGS) entry which is preliminary data.</text>
</comment>
<feature type="transmembrane region" description="Helical" evidence="1">
    <location>
        <begin position="61"/>
        <end position="81"/>
    </location>
</feature>
<evidence type="ECO:0000313" key="3">
    <source>
        <dbReference type="Proteomes" id="UP000535937"/>
    </source>
</evidence>
<dbReference type="EMBL" id="JACHWZ010000005">
    <property type="protein sequence ID" value="MBB3060491.1"/>
    <property type="molecule type" value="Genomic_DNA"/>
</dbReference>
<organism evidence="2 3">
    <name type="scientific">Microbulbifer rhizosphaerae</name>
    <dbReference type="NCBI Taxonomy" id="1562603"/>
    <lineage>
        <taxon>Bacteria</taxon>
        <taxon>Pseudomonadati</taxon>
        <taxon>Pseudomonadota</taxon>
        <taxon>Gammaproteobacteria</taxon>
        <taxon>Cellvibrionales</taxon>
        <taxon>Microbulbiferaceae</taxon>
        <taxon>Microbulbifer</taxon>
    </lineage>
</organism>
<keyword evidence="1" id="KW-1133">Transmembrane helix</keyword>
<dbReference type="NCBIfam" id="TIGR02229">
    <property type="entry name" value="caa3_sub_IV"/>
    <property type="match status" value="1"/>
</dbReference>
<name>A0A7W4Z8F1_9GAMM</name>
<dbReference type="Proteomes" id="UP000535937">
    <property type="component" value="Unassembled WGS sequence"/>
</dbReference>
<keyword evidence="3" id="KW-1185">Reference proteome</keyword>
<evidence type="ECO:0000256" key="1">
    <source>
        <dbReference type="SAM" id="Phobius"/>
    </source>
</evidence>
<gene>
    <name evidence="2" type="ORF">FHS09_001310</name>
</gene>
<dbReference type="RefSeq" id="WP_183457931.1">
    <property type="nucleotide sequence ID" value="NZ_JACHWZ010000005.1"/>
</dbReference>